<dbReference type="GO" id="GO:0071013">
    <property type="term" value="C:catalytic step 2 spliceosome"/>
    <property type="evidence" value="ECO:0007669"/>
    <property type="project" value="TreeGrafter"/>
</dbReference>
<gene>
    <name evidence="5" type="ORF">K431DRAFT_284246</name>
</gene>
<keyword evidence="3" id="KW-0539">Nucleus</keyword>
<dbReference type="PANTHER" id="PTHR12940:SF0">
    <property type="entry name" value="SPLICING FACTOR ESS-2 HOMOLOG"/>
    <property type="match status" value="1"/>
</dbReference>
<protein>
    <recommendedName>
        <fullName evidence="7">Nuclear protein DGCR14</fullName>
    </recommendedName>
</protein>
<dbReference type="AlphaFoldDB" id="A0A9P4UQQ1"/>
<keyword evidence="6" id="KW-1185">Reference proteome</keyword>
<dbReference type="InterPro" id="IPR019148">
    <property type="entry name" value="Nuclear_protein_DGCR14_ESS-2"/>
</dbReference>
<feature type="compositionally biased region" description="Basic residues" evidence="4">
    <location>
        <begin position="93"/>
        <end position="106"/>
    </location>
</feature>
<feature type="compositionally biased region" description="Basic and acidic residues" evidence="4">
    <location>
        <begin position="130"/>
        <end position="140"/>
    </location>
</feature>
<evidence type="ECO:0000256" key="2">
    <source>
        <dbReference type="ARBA" id="ARBA00009072"/>
    </source>
</evidence>
<evidence type="ECO:0000256" key="4">
    <source>
        <dbReference type="SAM" id="MobiDB-lite"/>
    </source>
</evidence>
<comment type="similarity">
    <text evidence="2">Belongs to the ESS2 family.</text>
</comment>
<name>A0A9P4UQQ1_9PEZI</name>
<comment type="subcellular location">
    <subcellularLocation>
        <location evidence="1">Nucleus</location>
    </subcellularLocation>
</comment>
<comment type="caution">
    <text evidence="5">The sequence shown here is derived from an EMBL/GenBank/DDBJ whole genome shotgun (WGS) entry which is preliminary data.</text>
</comment>
<feature type="compositionally biased region" description="Polar residues" evidence="4">
    <location>
        <begin position="110"/>
        <end position="124"/>
    </location>
</feature>
<evidence type="ECO:0008006" key="7">
    <source>
        <dbReference type="Google" id="ProtNLM"/>
    </source>
</evidence>
<dbReference type="EMBL" id="MU003785">
    <property type="protein sequence ID" value="KAF2722038.1"/>
    <property type="molecule type" value="Genomic_DNA"/>
</dbReference>
<proteinExistence type="inferred from homology"/>
<evidence type="ECO:0000256" key="1">
    <source>
        <dbReference type="ARBA" id="ARBA00004123"/>
    </source>
</evidence>
<accession>A0A9P4UQQ1</accession>
<feature type="region of interest" description="Disordered" evidence="4">
    <location>
        <begin position="457"/>
        <end position="490"/>
    </location>
</feature>
<sequence>MGSPSQALSKRSRDSDLMPPPPPPKRQKRPSKVLDEDLYSQSISQIIARDFFPGLVETRAQMEYIQALDSNDNDWIRDAGRSLTAVMTPGPSSRRRGTSFTSRRRLSTGDTPANFSKDTGTQSPAAGRGNDFEPETRTEVDTNMSLGAFQARYTNEDNENFNALLDKQNEQRVAKYAFFHNGNKILAPRQIAHRERERKLLEDRGQQTPMLRTSSIKVNAAGEERAALSLSGPSQDLDARPASLDSFRNRSGPKNSFMFGPDGVEDQATTYAQEAERKSTAPPKAINYAATRMLAGQAEEEEERLMPQSPSISAVDAAISGRARRTASELGYSGADTPRVNGYAFVDADPTLSEPGIPVSDEVAEAAERKAAEKLLPKADDAGPNPFTIHQRSKREDLHMKLVEKNDANRRKGNRLEQLRDLGVTTGKTPVPKFTSSPIIGRKAGELTPAAQSLAAKLATPSRNSSDVFGRKVQTQRNAWTPTPKVKRAA</sequence>
<feature type="region of interest" description="Disordered" evidence="4">
    <location>
        <begin position="84"/>
        <end position="142"/>
    </location>
</feature>
<reference evidence="5" key="1">
    <citation type="journal article" date="2020" name="Stud. Mycol.">
        <title>101 Dothideomycetes genomes: a test case for predicting lifestyles and emergence of pathogens.</title>
        <authorList>
            <person name="Haridas S."/>
            <person name="Albert R."/>
            <person name="Binder M."/>
            <person name="Bloem J."/>
            <person name="Labutti K."/>
            <person name="Salamov A."/>
            <person name="Andreopoulos B."/>
            <person name="Baker S."/>
            <person name="Barry K."/>
            <person name="Bills G."/>
            <person name="Bluhm B."/>
            <person name="Cannon C."/>
            <person name="Castanera R."/>
            <person name="Culley D."/>
            <person name="Daum C."/>
            <person name="Ezra D."/>
            <person name="Gonzalez J."/>
            <person name="Henrissat B."/>
            <person name="Kuo A."/>
            <person name="Liang C."/>
            <person name="Lipzen A."/>
            <person name="Lutzoni F."/>
            <person name="Magnuson J."/>
            <person name="Mondo S."/>
            <person name="Nolan M."/>
            <person name="Ohm R."/>
            <person name="Pangilinan J."/>
            <person name="Park H.-J."/>
            <person name="Ramirez L."/>
            <person name="Alfaro M."/>
            <person name="Sun H."/>
            <person name="Tritt A."/>
            <person name="Yoshinaga Y."/>
            <person name="Zwiers L.-H."/>
            <person name="Turgeon B."/>
            <person name="Goodwin S."/>
            <person name="Spatafora J."/>
            <person name="Crous P."/>
            <person name="Grigoriev I."/>
        </authorList>
    </citation>
    <scope>NUCLEOTIDE SEQUENCE</scope>
    <source>
        <strain evidence="5">CBS 116435</strain>
    </source>
</reference>
<evidence type="ECO:0000256" key="3">
    <source>
        <dbReference type="ARBA" id="ARBA00023242"/>
    </source>
</evidence>
<dbReference type="Pfam" id="PF09751">
    <property type="entry name" value="Es2"/>
    <property type="match status" value="1"/>
</dbReference>
<feature type="compositionally biased region" description="Polar residues" evidence="4">
    <location>
        <begin position="461"/>
        <end position="481"/>
    </location>
</feature>
<evidence type="ECO:0000313" key="6">
    <source>
        <dbReference type="Proteomes" id="UP000799441"/>
    </source>
</evidence>
<evidence type="ECO:0000313" key="5">
    <source>
        <dbReference type="EMBL" id="KAF2722038.1"/>
    </source>
</evidence>
<dbReference type="OrthoDB" id="19679at2759"/>
<feature type="region of interest" description="Disordered" evidence="4">
    <location>
        <begin position="1"/>
        <end position="37"/>
    </location>
</feature>
<dbReference type="PANTHER" id="PTHR12940">
    <property type="entry name" value="ES-2 PROTEIN - RELATED"/>
    <property type="match status" value="1"/>
</dbReference>
<organism evidence="5 6">
    <name type="scientific">Polychaeton citri CBS 116435</name>
    <dbReference type="NCBI Taxonomy" id="1314669"/>
    <lineage>
        <taxon>Eukaryota</taxon>
        <taxon>Fungi</taxon>
        <taxon>Dikarya</taxon>
        <taxon>Ascomycota</taxon>
        <taxon>Pezizomycotina</taxon>
        <taxon>Dothideomycetes</taxon>
        <taxon>Dothideomycetidae</taxon>
        <taxon>Capnodiales</taxon>
        <taxon>Capnodiaceae</taxon>
        <taxon>Polychaeton</taxon>
    </lineage>
</organism>
<dbReference type="Proteomes" id="UP000799441">
    <property type="component" value="Unassembled WGS sequence"/>
</dbReference>
<feature type="region of interest" description="Disordered" evidence="4">
    <location>
        <begin position="225"/>
        <end position="262"/>
    </location>
</feature>